<evidence type="ECO:0000256" key="1">
    <source>
        <dbReference type="SAM" id="SignalP"/>
    </source>
</evidence>
<dbReference type="Pfam" id="PF02962">
    <property type="entry name" value="CHMI"/>
    <property type="match status" value="1"/>
</dbReference>
<dbReference type="RefSeq" id="WP_310066979.1">
    <property type="nucleotide sequence ID" value="NZ_JAVDQN010000002.1"/>
</dbReference>
<evidence type="ECO:0000313" key="2">
    <source>
        <dbReference type="EMBL" id="MDR6376782.1"/>
    </source>
</evidence>
<dbReference type="PANTHER" id="PTHR37950:SF1">
    <property type="entry name" value="4-HYDROXYPHENYLACETATE CATABOLISM PROTEIN"/>
    <property type="match status" value="1"/>
</dbReference>
<keyword evidence="1" id="KW-0732">Signal</keyword>
<dbReference type="EMBL" id="JAVDQN010000002">
    <property type="protein sequence ID" value="MDR6376782.1"/>
    <property type="molecule type" value="Genomic_DNA"/>
</dbReference>
<dbReference type="Proteomes" id="UP001185254">
    <property type="component" value="Unassembled WGS sequence"/>
</dbReference>
<dbReference type="SUPFAM" id="SSF55331">
    <property type="entry name" value="Tautomerase/MIF"/>
    <property type="match status" value="1"/>
</dbReference>
<keyword evidence="3" id="KW-1185">Reference proteome</keyword>
<dbReference type="InterPro" id="IPR014347">
    <property type="entry name" value="Tautomerase/MIF_sf"/>
</dbReference>
<dbReference type="GO" id="GO:0016853">
    <property type="term" value="F:isomerase activity"/>
    <property type="evidence" value="ECO:0007669"/>
    <property type="project" value="UniProtKB-KW"/>
</dbReference>
<sequence>MTVLTPAALFVFDCLTSIALAFAAFECARPRRAWGDCSACGQARTLKAKQSVYRPDGRSFQTAMPQVRLEYSSNLDSQFNPEQTLLRLNEALIDSGLFNEVDIKSRIIRCERFLIGRSAEDHAFVHLQIIILSGRDTATKAGLSARMLIALRDCFEPLAGVQTQLGVQILDNERETYSKEFV</sequence>
<proteinExistence type="predicted"/>
<gene>
    <name evidence="2" type="ORF">J2776_003482</name>
</gene>
<dbReference type="InterPro" id="IPR004220">
    <property type="entry name" value="5-COMe_2-OHmuconate_Isoase"/>
</dbReference>
<organism evidence="2 3">
    <name type="scientific">Paraburkholderia caledonica</name>
    <dbReference type="NCBI Taxonomy" id="134536"/>
    <lineage>
        <taxon>Bacteria</taxon>
        <taxon>Pseudomonadati</taxon>
        <taxon>Pseudomonadota</taxon>
        <taxon>Betaproteobacteria</taxon>
        <taxon>Burkholderiales</taxon>
        <taxon>Burkholderiaceae</taxon>
        <taxon>Paraburkholderia</taxon>
    </lineage>
</organism>
<feature type="signal peptide" evidence="1">
    <location>
        <begin position="1"/>
        <end position="23"/>
    </location>
</feature>
<feature type="chain" id="PRO_5045488625" evidence="1">
    <location>
        <begin position="24"/>
        <end position="182"/>
    </location>
</feature>
<evidence type="ECO:0000313" key="3">
    <source>
        <dbReference type="Proteomes" id="UP001185254"/>
    </source>
</evidence>
<dbReference type="Gene3D" id="3.30.429.10">
    <property type="entry name" value="Macrophage Migration Inhibitory Factor"/>
    <property type="match status" value="1"/>
</dbReference>
<name>A0ABU1L0V3_9BURK</name>
<keyword evidence="2" id="KW-0413">Isomerase</keyword>
<protein>
    <submittedName>
        <fullName evidence="2">5-carboxymethyl-2-hydroxymuconate isomerase</fullName>
    </submittedName>
</protein>
<accession>A0ABU1L0V3</accession>
<dbReference type="CDD" id="cd00580">
    <property type="entry name" value="CHMI"/>
    <property type="match status" value="1"/>
</dbReference>
<reference evidence="2 3" key="1">
    <citation type="submission" date="2023-07" db="EMBL/GenBank/DDBJ databases">
        <title>Sorghum-associated microbial communities from plants grown in Nebraska, USA.</title>
        <authorList>
            <person name="Schachtman D."/>
        </authorList>
    </citation>
    <scope>NUCLEOTIDE SEQUENCE [LARGE SCALE GENOMIC DNA]</scope>
    <source>
        <strain evidence="2 3">DS1039</strain>
    </source>
</reference>
<dbReference type="PANTHER" id="PTHR37950">
    <property type="entry name" value="4-HYDROXYPHENYLACETATE CATABOLISM PROTEIN"/>
    <property type="match status" value="1"/>
</dbReference>
<comment type="caution">
    <text evidence="2">The sequence shown here is derived from an EMBL/GenBank/DDBJ whole genome shotgun (WGS) entry which is preliminary data.</text>
</comment>